<organism evidence="3 4">
    <name type="scientific">Youxingia wuxianensis</name>
    <dbReference type="NCBI Taxonomy" id="2763678"/>
    <lineage>
        <taxon>Bacteria</taxon>
        <taxon>Bacillati</taxon>
        <taxon>Bacillota</taxon>
        <taxon>Clostridia</taxon>
        <taxon>Eubacteriales</taxon>
        <taxon>Oscillospiraceae</taxon>
        <taxon>Youxingia</taxon>
    </lineage>
</organism>
<dbReference type="Pfam" id="PF01624">
    <property type="entry name" value="MutS_I"/>
    <property type="match status" value="1"/>
</dbReference>
<gene>
    <name evidence="3" type="ORF">H8705_07670</name>
</gene>
<proteinExistence type="predicted"/>
<comment type="caution">
    <text evidence="3">The sequence shown here is derived from an EMBL/GenBank/DDBJ whole genome shotgun (WGS) entry which is preliminary data.</text>
</comment>
<dbReference type="Gene3D" id="3.40.1170.10">
    <property type="entry name" value="DNA repair protein MutS, domain I"/>
    <property type="match status" value="1"/>
</dbReference>
<dbReference type="EMBL" id="JACRTD010000004">
    <property type="protein sequence ID" value="MBC8585457.1"/>
    <property type="molecule type" value="Genomic_DNA"/>
</dbReference>
<evidence type="ECO:0000259" key="2">
    <source>
        <dbReference type="Pfam" id="PF01624"/>
    </source>
</evidence>
<dbReference type="Proteomes" id="UP000623678">
    <property type="component" value="Unassembled WGS sequence"/>
</dbReference>
<dbReference type="InterPro" id="IPR007695">
    <property type="entry name" value="DNA_mismatch_repair_MutS-lik_N"/>
</dbReference>
<dbReference type="GO" id="GO:0030983">
    <property type="term" value="F:mismatched DNA binding"/>
    <property type="evidence" value="ECO:0007669"/>
    <property type="project" value="InterPro"/>
</dbReference>
<feature type="domain" description="DNA mismatch repair protein MutS-like N-terminal" evidence="2">
    <location>
        <begin position="209"/>
        <end position="294"/>
    </location>
</feature>
<sequence length="571" mass="63756">MGGADEHPQSAGRGSDSRGAGVQLSVFDAPGGGQLSFFPTEAEQIKSITEAESVKQAPSALSFSQADIDAELCRGSGYSGGKLRIYALYQHQPDAKTAVAFLKDEYNWFGHSHTFLDGSSGFINYSPKGMKLGHYEPAYEKSLKWNAVEKRLRTLIAEGRYLTESEKMQYAEREQEYAGLGGIPMPVARMGFPKPKAPVEEKPEAIWDYNDIKHDHRDDIVLYQVGDFFEMYGEDAKTAAEKLDLHLTTRPIPGADRVDMCGVPAHALEQYVERLRENYGVTIAATQDGSNQRKVYSLAAISREPVQAVSEPEQAKPTVKELFEQYKLSVGNALIADTAYVNACCNSDQENAYIEGAVAIQRIVTESGDLQLTKLYFDMPTFHNRLHQELLEETYPALATTVTPSPYKVTQADIDMALQKWNGNIESKRAVVRYMKEHGREKDTAAWLAQEYGMGDAALPLQISVGNSEPAVLSWAKVQRRIAQLIKEDKFYTEAEYDRLDDVDPIAIRENLAQRGIVNGEVVDPEKLDNDPFIRQVMNDVEQIVAEEKAMNAPDRYSIRLLPYEGGIMRI</sequence>
<dbReference type="InterPro" id="IPR016151">
    <property type="entry name" value="DNA_mismatch_repair_MutS_N"/>
</dbReference>
<dbReference type="AlphaFoldDB" id="A0A926ERU4"/>
<keyword evidence="4" id="KW-1185">Reference proteome</keyword>
<dbReference type="GO" id="GO:0006298">
    <property type="term" value="P:mismatch repair"/>
    <property type="evidence" value="ECO:0007669"/>
    <property type="project" value="InterPro"/>
</dbReference>
<accession>A0A926ERU4</accession>
<dbReference type="GO" id="GO:0005524">
    <property type="term" value="F:ATP binding"/>
    <property type="evidence" value="ECO:0007669"/>
    <property type="project" value="InterPro"/>
</dbReference>
<evidence type="ECO:0000256" key="1">
    <source>
        <dbReference type="SAM" id="MobiDB-lite"/>
    </source>
</evidence>
<evidence type="ECO:0000313" key="3">
    <source>
        <dbReference type="EMBL" id="MBC8585457.1"/>
    </source>
</evidence>
<feature type="region of interest" description="Disordered" evidence="1">
    <location>
        <begin position="1"/>
        <end position="23"/>
    </location>
</feature>
<reference evidence="3" key="1">
    <citation type="submission" date="2020-08" db="EMBL/GenBank/DDBJ databases">
        <title>Genome public.</title>
        <authorList>
            <person name="Liu C."/>
            <person name="Sun Q."/>
        </authorList>
    </citation>
    <scope>NUCLEOTIDE SEQUENCE</scope>
    <source>
        <strain evidence="3">NSJ-64</strain>
    </source>
</reference>
<name>A0A926ERU4_9FIRM</name>
<feature type="compositionally biased region" description="Low complexity" evidence="1">
    <location>
        <begin position="10"/>
        <end position="21"/>
    </location>
</feature>
<dbReference type="SUPFAM" id="SSF55271">
    <property type="entry name" value="DNA repair protein MutS, domain I"/>
    <property type="match status" value="1"/>
</dbReference>
<evidence type="ECO:0000313" key="4">
    <source>
        <dbReference type="Proteomes" id="UP000623678"/>
    </source>
</evidence>
<protein>
    <recommendedName>
        <fullName evidence="2">DNA mismatch repair protein MutS-like N-terminal domain-containing protein</fullName>
    </recommendedName>
</protein>